<gene>
    <name evidence="1" type="ORF">TRIP_E50149</name>
</gene>
<accession>A0A652ZZP4</accession>
<reference evidence="1" key="1">
    <citation type="submission" date="2018-07" db="EMBL/GenBank/DDBJ databases">
        <authorList>
            <consortium name="Genoscope - CEA"/>
            <person name="William W."/>
        </authorList>
    </citation>
    <scope>NUCLEOTIDE SEQUENCE</scope>
    <source>
        <strain evidence="1">IK1</strain>
    </source>
</reference>
<organism evidence="1">
    <name type="scientific">uncultured Spirochaetota bacterium</name>
    <dbReference type="NCBI Taxonomy" id="460511"/>
    <lineage>
        <taxon>Bacteria</taxon>
        <taxon>Pseudomonadati</taxon>
        <taxon>Spirochaetota</taxon>
        <taxon>environmental samples</taxon>
    </lineage>
</organism>
<protein>
    <submittedName>
        <fullName evidence="1">Uncharacterized protein</fullName>
    </submittedName>
</protein>
<name>A0A652ZZP4_9SPIR</name>
<dbReference type="EMBL" id="UPXP01000034">
    <property type="protein sequence ID" value="VBB41117.1"/>
    <property type="molecule type" value="Genomic_DNA"/>
</dbReference>
<dbReference type="AlphaFoldDB" id="A0A652ZZP4"/>
<proteinExistence type="predicted"/>
<evidence type="ECO:0000313" key="1">
    <source>
        <dbReference type="EMBL" id="VBB41117.1"/>
    </source>
</evidence>
<sequence length="102" mass="11770">MFAFLEHDGKTLTYSQKMKGIRTVLDRMARGSLTAAEKTKNKEWSNAQIKTAMDKLKCHQDVWGSAMVEAETELRAKGFNHFDDNTPGYLERINEIYKNKLQ</sequence>